<comment type="caution">
    <text evidence="1">The sequence shown here is derived from an EMBL/GenBank/DDBJ whole genome shotgun (WGS) entry which is preliminary data.</text>
</comment>
<evidence type="ECO:0000313" key="2">
    <source>
        <dbReference type="Proteomes" id="UP001055811"/>
    </source>
</evidence>
<proteinExistence type="predicted"/>
<reference evidence="2" key="1">
    <citation type="journal article" date="2022" name="Mol. Ecol. Resour.">
        <title>The genomes of chicory, endive, great burdock and yacon provide insights into Asteraceae palaeo-polyploidization history and plant inulin production.</title>
        <authorList>
            <person name="Fan W."/>
            <person name="Wang S."/>
            <person name="Wang H."/>
            <person name="Wang A."/>
            <person name="Jiang F."/>
            <person name="Liu H."/>
            <person name="Zhao H."/>
            <person name="Xu D."/>
            <person name="Zhang Y."/>
        </authorList>
    </citation>
    <scope>NUCLEOTIDE SEQUENCE [LARGE SCALE GENOMIC DNA]</scope>
    <source>
        <strain evidence="2">cv. Punajuju</strain>
    </source>
</reference>
<sequence length="299" mass="35166">MDKLARLYLREIVKLHGVPKSIISDRDSRFTSHFWQSLQKAMGTRLDMSTAYHPQTDGQSERTIQTLEDMLRACVIDFGKAWDTHLPLIEFSYNNSYHTSIKVAPFEALYRRKCRSPLCWAEVGDTQLARGQIHERLKASRDRQKSYANKRRKPLEFQVGDRVLLKVSQWKGMIRFGKRGKLNPRYIGPFEILARIGPVAYKLRLPQELSNVHPTFHVSNLKKCLSDETLIIPLDEIEVNENLHFVEEPVEIMDREIKRTKQSRIPIVKVRWNAKRGPEFTWEREDQMKQKYPHLFPNP</sequence>
<dbReference type="EMBL" id="CM042014">
    <property type="protein sequence ID" value="KAI3723380.1"/>
    <property type="molecule type" value="Genomic_DNA"/>
</dbReference>
<name>A0ACB9BMX4_CICIN</name>
<organism evidence="1 2">
    <name type="scientific">Cichorium intybus</name>
    <name type="common">Chicory</name>
    <dbReference type="NCBI Taxonomy" id="13427"/>
    <lineage>
        <taxon>Eukaryota</taxon>
        <taxon>Viridiplantae</taxon>
        <taxon>Streptophyta</taxon>
        <taxon>Embryophyta</taxon>
        <taxon>Tracheophyta</taxon>
        <taxon>Spermatophyta</taxon>
        <taxon>Magnoliopsida</taxon>
        <taxon>eudicotyledons</taxon>
        <taxon>Gunneridae</taxon>
        <taxon>Pentapetalae</taxon>
        <taxon>asterids</taxon>
        <taxon>campanulids</taxon>
        <taxon>Asterales</taxon>
        <taxon>Asteraceae</taxon>
        <taxon>Cichorioideae</taxon>
        <taxon>Cichorieae</taxon>
        <taxon>Cichoriinae</taxon>
        <taxon>Cichorium</taxon>
    </lineage>
</organism>
<protein>
    <submittedName>
        <fullName evidence="1">Uncharacterized protein</fullName>
    </submittedName>
</protein>
<reference evidence="1 2" key="2">
    <citation type="journal article" date="2022" name="Mol. Ecol. Resour.">
        <title>The genomes of chicory, endive, great burdock and yacon provide insights into Asteraceae paleo-polyploidization history and plant inulin production.</title>
        <authorList>
            <person name="Fan W."/>
            <person name="Wang S."/>
            <person name="Wang H."/>
            <person name="Wang A."/>
            <person name="Jiang F."/>
            <person name="Liu H."/>
            <person name="Zhao H."/>
            <person name="Xu D."/>
            <person name="Zhang Y."/>
        </authorList>
    </citation>
    <scope>NUCLEOTIDE SEQUENCE [LARGE SCALE GENOMIC DNA]</scope>
    <source>
        <strain evidence="2">cv. Punajuju</strain>
        <tissue evidence="1">Leaves</tissue>
    </source>
</reference>
<accession>A0ACB9BMX4</accession>
<dbReference type="Proteomes" id="UP001055811">
    <property type="component" value="Linkage Group LG06"/>
</dbReference>
<gene>
    <name evidence="1" type="ORF">L2E82_34912</name>
</gene>
<keyword evidence="2" id="KW-1185">Reference proteome</keyword>
<evidence type="ECO:0000313" key="1">
    <source>
        <dbReference type="EMBL" id="KAI3723380.1"/>
    </source>
</evidence>